<accession>A0A9P7VMZ6</accession>
<sequence length="128" mass="14171">IPSMIPDSLVLKAKGEATAGKMWEKVKDEFEKESKMMTVDLRRKLQEERLPENGDIKAHLTKLKSLRQDLTAIGAHPGDENFAAMLLGSLPSSYDPYLAALTAASALLNKTLDPDTYLRGIGDETDRR</sequence>
<protein>
    <submittedName>
        <fullName evidence="1">Uncharacterized protein</fullName>
    </submittedName>
</protein>
<dbReference type="OrthoDB" id="3269759at2759"/>
<comment type="caution">
    <text evidence="1">The sequence shown here is derived from an EMBL/GenBank/DDBJ whole genome shotgun (WGS) entry which is preliminary data.</text>
</comment>
<keyword evidence="2" id="KW-1185">Reference proteome</keyword>
<reference evidence="1" key="1">
    <citation type="submission" date="2020-11" db="EMBL/GenBank/DDBJ databases">
        <title>Adaptations for nitrogen fixation in a non-lichenized fungal sporocarp promotes dispersal by wood-feeding termites.</title>
        <authorList>
            <consortium name="DOE Joint Genome Institute"/>
            <person name="Koch R.A."/>
            <person name="Yoon G."/>
            <person name="Arayal U."/>
            <person name="Lail K."/>
            <person name="Amirebrahimi M."/>
            <person name="Labutti K."/>
            <person name="Lipzen A."/>
            <person name="Riley R."/>
            <person name="Barry K."/>
            <person name="Henrissat B."/>
            <person name="Grigoriev I.V."/>
            <person name="Herr J.R."/>
            <person name="Aime M.C."/>
        </authorList>
    </citation>
    <scope>NUCLEOTIDE SEQUENCE</scope>
    <source>
        <strain evidence="1">MCA 3950</strain>
    </source>
</reference>
<feature type="non-terminal residue" evidence="1">
    <location>
        <position position="1"/>
    </location>
</feature>
<gene>
    <name evidence="1" type="ORF">BT62DRAFT_850113</name>
</gene>
<dbReference type="RefSeq" id="XP_043037013.1">
    <property type="nucleotide sequence ID" value="XM_043182471.1"/>
</dbReference>
<dbReference type="AlphaFoldDB" id="A0A9P7VMZ6"/>
<dbReference type="Pfam" id="PF14223">
    <property type="entry name" value="Retrotran_gag_2"/>
    <property type="match status" value="1"/>
</dbReference>
<dbReference type="Proteomes" id="UP000812287">
    <property type="component" value="Unassembled WGS sequence"/>
</dbReference>
<dbReference type="GeneID" id="66104768"/>
<organism evidence="1 2">
    <name type="scientific">Guyanagaster necrorhizus</name>
    <dbReference type="NCBI Taxonomy" id="856835"/>
    <lineage>
        <taxon>Eukaryota</taxon>
        <taxon>Fungi</taxon>
        <taxon>Dikarya</taxon>
        <taxon>Basidiomycota</taxon>
        <taxon>Agaricomycotina</taxon>
        <taxon>Agaricomycetes</taxon>
        <taxon>Agaricomycetidae</taxon>
        <taxon>Agaricales</taxon>
        <taxon>Marasmiineae</taxon>
        <taxon>Physalacriaceae</taxon>
        <taxon>Guyanagaster</taxon>
    </lineage>
</organism>
<feature type="non-terminal residue" evidence="1">
    <location>
        <position position="128"/>
    </location>
</feature>
<proteinExistence type="predicted"/>
<evidence type="ECO:0000313" key="2">
    <source>
        <dbReference type="Proteomes" id="UP000812287"/>
    </source>
</evidence>
<dbReference type="EMBL" id="MU250545">
    <property type="protein sequence ID" value="KAG7443513.1"/>
    <property type="molecule type" value="Genomic_DNA"/>
</dbReference>
<name>A0A9P7VMZ6_9AGAR</name>
<evidence type="ECO:0000313" key="1">
    <source>
        <dbReference type="EMBL" id="KAG7443513.1"/>
    </source>
</evidence>